<feature type="non-terminal residue" evidence="3">
    <location>
        <position position="1"/>
    </location>
</feature>
<keyword evidence="4" id="KW-1185">Reference proteome</keyword>
<evidence type="ECO:0000313" key="3">
    <source>
        <dbReference type="EMBL" id="CAG7817295.1"/>
    </source>
</evidence>
<sequence>TRVASKNVYGIGENEQKTYRHQFEKFIKYALWARDNSPDGTTNIYGVQPIYTVLEDDGRAHTVLIVNSNAQEFEMTPAPGIVYRTIGGILDIYLFMGPTPENTVQQLTQAIGRQQIPPYWGLGFQLSRWGYDNLENMNAAINRTRVANIPQ</sequence>
<dbReference type="InterPro" id="IPR000322">
    <property type="entry name" value="Glyco_hydro_31_TIM"/>
</dbReference>
<proteinExistence type="inferred from homology"/>
<accession>A0A8J2KML0</accession>
<name>A0A8J2KML0_9HEXA</name>
<protein>
    <recommendedName>
        <fullName evidence="2">Glycoside hydrolase family 31 TIM barrel domain-containing protein</fullName>
    </recommendedName>
</protein>
<dbReference type="PANTHER" id="PTHR22762:SF133">
    <property type="entry name" value="P-TYPE DOMAIN-CONTAINING PROTEIN"/>
    <property type="match status" value="1"/>
</dbReference>
<organism evidence="3 4">
    <name type="scientific">Allacma fusca</name>
    <dbReference type="NCBI Taxonomy" id="39272"/>
    <lineage>
        <taxon>Eukaryota</taxon>
        <taxon>Metazoa</taxon>
        <taxon>Ecdysozoa</taxon>
        <taxon>Arthropoda</taxon>
        <taxon>Hexapoda</taxon>
        <taxon>Collembola</taxon>
        <taxon>Symphypleona</taxon>
        <taxon>Sminthuridae</taxon>
        <taxon>Allacma</taxon>
    </lineage>
</organism>
<dbReference type="Proteomes" id="UP000708208">
    <property type="component" value="Unassembled WGS sequence"/>
</dbReference>
<keyword evidence="1" id="KW-0326">Glycosidase</keyword>
<dbReference type="EMBL" id="CAJVCH010390913">
    <property type="protein sequence ID" value="CAG7817295.1"/>
    <property type="molecule type" value="Genomic_DNA"/>
</dbReference>
<evidence type="ECO:0000259" key="2">
    <source>
        <dbReference type="Pfam" id="PF01055"/>
    </source>
</evidence>
<evidence type="ECO:0000313" key="4">
    <source>
        <dbReference type="Proteomes" id="UP000708208"/>
    </source>
</evidence>
<dbReference type="CDD" id="cd14752">
    <property type="entry name" value="GH31_N"/>
    <property type="match status" value="1"/>
</dbReference>
<dbReference type="GO" id="GO:0004558">
    <property type="term" value="F:alpha-1,4-glucosidase activity"/>
    <property type="evidence" value="ECO:0007669"/>
    <property type="project" value="TreeGrafter"/>
</dbReference>
<dbReference type="GO" id="GO:0005975">
    <property type="term" value="P:carbohydrate metabolic process"/>
    <property type="evidence" value="ECO:0007669"/>
    <property type="project" value="InterPro"/>
</dbReference>
<comment type="similarity">
    <text evidence="1">Belongs to the glycosyl hydrolase 31 family.</text>
</comment>
<dbReference type="PANTHER" id="PTHR22762">
    <property type="entry name" value="ALPHA-GLUCOSIDASE"/>
    <property type="match status" value="1"/>
</dbReference>
<feature type="non-terminal residue" evidence="3">
    <location>
        <position position="151"/>
    </location>
</feature>
<evidence type="ECO:0000256" key="1">
    <source>
        <dbReference type="RuleBase" id="RU361185"/>
    </source>
</evidence>
<gene>
    <name evidence="3" type="ORF">AFUS01_LOCUS27870</name>
</gene>
<dbReference type="AlphaFoldDB" id="A0A8J2KML0"/>
<dbReference type="Pfam" id="PF01055">
    <property type="entry name" value="Glyco_hydro_31_2nd"/>
    <property type="match status" value="1"/>
</dbReference>
<feature type="domain" description="Glycoside hydrolase family 31 TIM barrel" evidence="2">
    <location>
        <begin position="115"/>
        <end position="150"/>
    </location>
</feature>
<dbReference type="OrthoDB" id="7331149at2759"/>
<reference evidence="3" key="1">
    <citation type="submission" date="2021-06" db="EMBL/GenBank/DDBJ databases">
        <authorList>
            <person name="Hodson N. C."/>
            <person name="Mongue J. A."/>
            <person name="Jaron S. K."/>
        </authorList>
    </citation>
    <scope>NUCLEOTIDE SEQUENCE</scope>
</reference>
<comment type="caution">
    <text evidence="3">The sequence shown here is derived from an EMBL/GenBank/DDBJ whole genome shotgun (WGS) entry which is preliminary data.</text>
</comment>
<keyword evidence="1" id="KW-0378">Hydrolase</keyword>